<dbReference type="InterPro" id="IPR000180">
    <property type="entry name" value="Dipep_AS"/>
</dbReference>
<evidence type="ECO:0000313" key="3">
    <source>
        <dbReference type="Proteomes" id="UP000238348"/>
    </source>
</evidence>
<accession>A0A2L0ETZ9</accession>
<dbReference type="Proteomes" id="UP000238348">
    <property type="component" value="Chromosome"/>
</dbReference>
<reference evidence="2 3" key="1">
    <citation type="submission" date="2015-09" db="EMBL/GenBank/DDBJ databases">
        <title>Sorangium comparison.</title>
        <authorList>
            <person name="Zaburannyi N."/>
            <person name="Bunk B."/>
            <person name="Overmann J."/>
            <person name="Mueller R."/>
        </authorList>
    </citation>
    <scope>NUCLEOTIDE SEQUENCE [LARGE SCALE GENOMIC DNA]</scope>
    <source>
        <strain evidence="2 3">So ce26</strain>
    </source>
</reference>
<protein>
    <submittedName>
        <fullName evidence="2">Dipeptidase</fullName>
    </submittedName>
</protein>
<feature type="compositionally biased region" description="Low complexity" evidence="1">
    <location>
        <begin position="1"/>
        <end position="23"/>
    </location>
</feature>
<dbReference type="Pfam" id="PF01244">
    <property type="entry name" value="Peptidase_M19"/>
    <property type="match status" value="1"/>
</dbReference>
<dbReference type="GO" id="GO:0070573">
    <property type="term" value="F:metallodipeptidase activity"/>
    <property type="evidence" value="ECO:0007669"/>
    <property type="project" value="InterPro"/>
</dbReference>
<dbReference type="EMBL" id="CP012673">
    <property type="protein sequence ID" value="AUX42766.1"/>
    <property type="molecule type" value="Genomic_DNA"/>
</dbReference>
<gene>
    <name evidence="2" type="ORF">SOCE26_042000</name>
</gene>
<proteinExistence type="predicted"/>
<dbReference type="CDD" id="cd01301">
    <property type="entry name" value="rDP_like"/>
    <property type="match status" value="1"/>
</dbReference>
<dbReference type="AlphaFoldDB" id="A0A2L0ETZ9"/>
<sequence length="480" mass="51461">MPSWPEPDAVAPDAAESAAGPESPEQRAARLQAEAILVDGHSDIPSVVLGGSLDLADPGREPTPTELARMKAAGITGEFFSIHVGTSSWQKPTPLGGGAARRALDLVDATHRQIERRGGAFLLVRRAVDVRRAKREGRIAAIMGIEGGHAIENSLSALRAFYRLGVRYMTLTHTTTNDWADSAGGALEPGILRHRGLAPFGEEVVREMQRIGMIVDVSHASDSTMRAVMKVAKAPVIASSSIRAAAQQRRDLDDSLLHALAENGGVAMVNVWALFLDEAYAEQSERFLQKHGARLRELGEKYQGDPRGLREEIDALRAQEGPIKPPPLSRIADHIDRVVKVAGVDHVGIGSSFGGVDVREEGLAAIEGLPNITLELVRRGYSDEDIRKLLGGNFLRVFEQVEAHAASTETVLSGDGSTRQLTAAELPAPPEPPPAPQRPWQPPPPEQRPILPAPLPPAPRPPPTPAQGGAPPAVDLRLER</sequence>
<dbReference type="Gene3D" id="3.20.20.140">
    <property type="entry name" value="Metal-dependent hydrolases"/>
    <property type="match status" value="1"/>
</dbReference>
<feature type="region of interest" description="Disordered" evidence="1">
    <location>
        <begin position="1"/>
        <end position="28"/>
    </location>
</feature>
<dbReference type="InterPro" id="IPR032466">
    <property type="entry name" value="Metal_Hydrolase"/>
</dbReference>
<dbReference type="GO" id="GO:0006508">
    <property type="term" value="P:proteolysis"/>
    <property type="evidence" value="ECO:0007669"/>
    <property type="project" value="InterPro"/>
</dbReference>
<dbReference type="PANTHER" id="PTHR10443">
    <property type="entry name" value="MICROSOMAL DIPEPTIDASE"/>
    <property type="match status" value="1"/>
</dbReference>
<name>A0A2L0ETZ9_SORCE</name>
<dbReference type="PROSITE" id="PS00869">
    <property type="entry name" value="RENAL_DIPEPTIDASE_1"/>
    <property type="match status" value="1"/>
</dbReference>
<organism evidence="2 3">
    <name type="scientific">Sorangium cellulosum</name>
    <name type="common">Polyangium cellulosum</name>
    <dbReference type="NCBI Taxonomy" id="56"/>
    <lineage>
        <taxon>Bacteria</taxon>
        <taxon>Pseudomonadati</taxon>
        <taxon>Myxococcota</taxon>
        <taxon>Polyangia</taxon>
        <taxon>Polyangiales</taxon>
        <taxon>Polyangiaceae</taxon>
        <taxon>Sorangium</taxon>
    </lineage>
</organism>
<dbReference type="PANTHER" id="PTHR10443:SF12">
    <property type="entry name" value="DIPEPTIDASE"/>
    <property type="match status" value="1"/>
</dbReference>
<dbReference type="PROSITE" id="PS51365">
    <property type="entry name" value="RENAL_DIPEPTIDASE_2"/>
    <property type="match status" value="1"/>
</dbReference>
<evidence type="ECO:0000256" key="1">
    <source>
        <dbReference type="SAM" id="MobiDB-lite"/>
    </source>
</evidence>
<evidence type="ECO:0000313" key="2">
    <source>
        <dbReference type="EMBL" id="AUX42766.1"/>
    </source>
</evidence>
<feature type="compositionally biased region" description="Pro residues" evidence="1">
    <location>
        <begin position="427"/>
        <end position="465"/>
    </location>
</feature>
<dbReference type="InterPro" id="IPR008257">
    <property type="entry name" value="Pept_M19"/>
</dbReference>
<feature type="region of interest" description="Disordered" evidence="1">
    <location>
        <begin position="423"/>
        <end position="480"/>
    </location>
</feature>
<dbReference type="SUPFAM" id="SSF51556">
    <property type="entry name" value="Metallo-dependent hydrolases"/>
    <property type="match status" value="1"/>
</dbReference>